<dbReference type="CDD" id="cd19499">
    <property type="entry name" value="RecA-like_ClpB_Hsp104-like"/>
    <property type="match status" value="1"/>
</dbReference>
<evidence type="ECO:0000256" key="2">
    <source>
        <dbReference type="ARBA" id="ARBA00022737"/>
    </source>
</evidence>
<keyword evidence="8" id="KW-1185">Reference proteome</keyword>
<keyword evidence="4" id="KW-0804">Transcription</keyword>
<dbReference type="PANTHER" id="PTHR43572:SF45">
    <property type="entry name" value="CLP R DOMAIN-CONTAINING PROTEIN"/>
    <property type="match status" value="1"/>
</dbReference>
<dbReference type="InterPro" id="IPR058680">
    <property type="entry name" value="NBD_SMAX1-like"/>
</dbReference>
<evidence type="ECO:0000256" key="1">
    <source>
        <dbReference type="ARBA" id="ARBA00008675"/>
    </source>
</evidence>
<organism evidence="7 8">
    <name type="scientific">Eruca vesicaria subsp. sativa</name>
    <name type="common">Garden rocket</name>
    <name type="synonym">Eruca sativa</name>
    <dbReference type="NCBI Taxonomy" id="29727"/>
    <lineage>
        <taxon>Eukaryota</taxon>
        <taxon>Viridiplantae</taxon>
        <taxon>Streptophyta</taxon>
        <taxon>Embryophyta</taxon>
        <taxon>Tracheophyta</taxon>
        <taxon>Spermatophyta</taxon>
        <taxon>Magnoliopsida</taxon>
        <taxon>eudicotyledons</taxon>
        <taxon>Gunneridae</taxon>
        <taxon>Pentapetalae</taxon>
        <taxon>rosids</taxon>
        <taxon>malvids</taxon>
        <taxon>Brassicales</taxon>
        <taxon>Brassicaceae</taxon>
        <taxon>Brassiceae</taxon>
        <taxon>Eruca</taxon>
    </lineage>
</organism>
<reference evidence="7 8" key="1">
    <citation type="submission" date="2022-03" db="EMBL/GenBank/DDBJ databases">
        <authorList>
            <person name="Macdonald S."/>
            <person name="Ahmed S."/>
            <person name="Newling K."/>
        </authorList>
    </citation>
    <scope>NUCLEOTIDE SEQUENCE [LARGE SCALE GENOMIC DNA]</scope>
</reference>
<dbReference type="Pfam" id="PF26587">
    <property type="entry name" value="AAA_lid_SMAX1"/>
    <property type="match status" value="1"/>
</dbReference>
<evidence type="ECO:0000256" key="3">
    <source>
        <dbReference type="ARBA" id="ARBA00023015"/>
    </source>
</evidence>
<dbReference type="PROSITE" id="PS51903">
    <property type="entry name" value="CLP_R"/>
    <property type="match status" value="1"/>
</dbReference>
<dbReference type="Pfam" id="PF02861">
    <property type="entry name" value="Clp_N"/>
    <property type="match status" value="1"/>
</dbReference>
<dbReference type="Pfam" id="PF07724">
    <property type="entry name" value="AAA_2"/>
    <property type="match status" value="1"/>
</dbReference>
<evidence type="ECO:0000313" key="8">
    <source>
        <dbReference type="Proteomes" id="UP001642260"/>
    </source>
</evidence>
<accession>A0ABC8LN36</accession>
<dbReference type="InterPro" id="IPR036628">
    <property type="entry name" value="Clp_N_dom_sf"/>
</dbReference>
<protein>
    <recommendedName>
        <fullName evidence="6">Clp R domain-containing protein</fullName>
    </recommendedName>
</protein>
<dbReference type="FunFam" id="1.10.1780.10:FF:000005">
    <property type="entry name" value="protein SUPPRESSOR OF MAX2 1"/>
    <property type="match status" value="1"/>
</dbReference>
<dbReference type="Proteomes" id="UP001642260">
    <property type="component" value="Unassembled WGS sequence"/>
</dbReference>
<evidence type="ECO:0000256" key="5">
    <source>
        <dbReference type="PROSITE-ProRule" id="PRU01251"/>
    </source>
</evidence>
<comment type="caution">
    <text evidence="7">The sequence shown here is derived from an EMBL/GenBank/DDBJ whole genome shotgun (WGS) entry which is preliminary data.</text>
</comment>
<name>A0ABC8LN36_ERUVS</name>
<keyword evidence="2 5" id="KW-0677">Repeat</keyword>
<dbReference type="InterPro" id="IPR058954">
    <property type="entry name" value="AAA_lid_SMAX1"/>
</dbReference>
<dbReference type="Gene3D" id="1.10.1780.10">
    <property type="entry name" value="Clp, N-terminal domain"/>
    <property type="match status" value="1"/>
</dbReference>
<keyword evidence="3" id="KW-0805">Transcription regulation</keyword>
<dbReference type="InterPro" id="IPR003959">
    <property type="entry name" value="ATPase_AAA_core"/>
</dbReference>
<dbReference type="PANTHER" id="PTHR43572">
    <property type="entry name" value="CHAPERONE PROTEIN CLPD, CHLOROPLASTIC"/>
    <property type="match status" value="1"/>
</dbReference>
<proteinExistence type="inferred from homology"/>
<dbReference type="InterPro" id="IPR027417">
    <property type="entry name" value="P-loop_NTPase"/>
</dbReference>
<evidence type="ECO:0000259" key="6">
    <source>
        <dbReference type="PROSITE" id="PS51903"/>
    </source>
</evidence>
<dbReference type="SUPFAM" id="SSF81923">
    <property type="entry name" value="Double Clp-N motif"/>
    <property type="match status" value="1"/>
</dbReference>
<feature type="domain" description="Clp R" evidence="6">
    <location>
        <begin position="7"/>
        <end position="176"/>
    </location>
</feature>
<comment type="similarity">
    <text evidence="1">Belongs to the ClpA/ClpB family.</text>
</comment>
<evidence type="ECO:0000256" key="4">
    <source>
        <dbReference type="ARBA" id="ARBA00023163"/>
    </source>
</evidence>
<sequence>MPTAVNVAKQCLTTESSYALEEAVNVARRRGHSQTTSLHAVSALLSLPTSVLRDACARVRNSAYSPRLQFKALDLCLSVSLDRIQSGQHQPGSDDPPVSNSLMAAIKRSQAHQRRLPENFRMYQEMMSSNSLSCVKVELRQMILSILDDPVVSRVFGEAGFRSSELKLSIIRPFPHLLRYSSRQQPPLFLCNVTGNHNEPELNPVRWGFSVPNRFLAGDSDYRRISAVFTKDKGRNPLLVGESSQAVLTGFLNSLENRTDGLTLVSLSTEISDQVNVKFDKTYTDARFGDLEKVAEQGSGPGLVLSYGDLRVFTDGEGNGSAASYIVSRVSELLRRSGRRVWLIGATASNEVYEKMVKKFPNVEKDWDLQLLTITTTLRPCLPHHKSSLMGSFVPFGGFFSTPSDLKLPFSGLNKETTEPVSSISDQTQSTLPPWLQMTKIPTVQTTQGLESVCGSKSTISASASTGSVKSVRTDLNLKMCPVTTGFDLKNHLDDNNFAHPRSSSRDLNLESFKIIYQRLTDTVSGQDEAARVISCALSQPLRISTRRDVWLHLIGPNTVGKRRLSLVLAEIMYQSEHRFMPVDLGAAEHGMGGCDDVMRLRGKTTVDHIFEVLCRNPFCVVFLENIHKADEKLQMSLLKAIETGKFMDSHGREVGIGNTTFVMTSSSVEDSGTLATYSEEKLLRAKGRQVEIRIETVSSLPNVRSISRMRSVKKRKMIGLRDAQDKNETVETGKQLNRTTNGVLDLNLPAQETDHSEEHSKLWLVNLKKHDRLTEVPFKPFEFEGLAERIRKSVKEVFEKCVRSSDCLLEIDSKIMERLLAAVYFSDSRKDIIKELMEKVMARVFLHVKERYEITSCSVVKLVGRDLDIFLEDQMDLFLVKSQ</sequence>
<dbReference type="InterPro" id="IPR051650">
    <property type="entry name" value="SL_signaling_regulator"/>
</dbReference>
<dbReference type="Gene3D" id="3.40.50.300">
    <property type="entry name" value="P-loop containing nucleotide triphosphate hydrolases"/>
    <property type="match status" value="1"/>
</dbReference>
<dbReference type="InterPro" id="IPR004176">
    <property type="entry name" value="Clp_R_N"/>
</dbReference>
<dbReference type="AlphaFoldDB" id="A0ABC8LN36"/>
<dbReference type="EMBL" id="CAKOAT010634043">
    <property type="protein sequence ID" value="CAH8384800.1"/>
    <property type="molecule type" value="Genomic_DNA"/>
</dbReference>
<dbReference type="Pfam" id="PF23569">
    <property type="entry name" value="NBD_SMAX1"/>
    <property type="match status" value="1"/>
</dbReference>
<evidence type="ECO:0000313" key="7">
    <source>
        <dbReference type="EMBL" id="CAH8384800.1"/>
    </source>
</evidence>
<gene>
    <name evidence="7" type="ORF">ERUC_LOCUS37283</name>
</gene>
<dbReference type="SUPFAM" id="SSF52540">
    <property type="entry name" value="P-loop containing nucleoside triphosphate hydrolases"/>
    <property type="match status" value="1"/>
</dbReference>